<dbReference type="PRINTS" id="PR00455">
    <property type="entry name" value="HTHTETR"/>
</dbReference>
<evidence type="ECO:0000313" key="5">
    <source>
        <dbReference type="Proteomes" id="UP000317998"/>
    </source>
</evidence>
<evidence type="ECO:0000256" key="1">
    <source>
        <dbReference type="ARBA" id="ARBA00023125"/>
    </source>
</evidence>
<dbReference type="PROSITE" id="PS50977">
    <property type="entry name" value="HTH_TETR_2"/>
    <property type="match status" value="1"/>
</dbReference>
<evidence type="ECO:0000256" key="2">
    <source>
        <dbReference type="PROSITE-ProRule" id="PRU00335"/>
    </source>
</evidence>
<keyword evidence="5" id="KW-1185">Reference proteome</keyword>
<dbReference type="GO" id="GO:0003700">
    <property type="term" value="F:DNA-binding transcription factor activity"/>
    <property type="evidence" value="ECO:0007669"/>
    <property type="project" value="TreeGrafter"/>
</dbReference>
<name>A0A542YEP3_9MICO</name>
<dbReference type="InterPro" id="IPR009057">
    <property type="entry name" value="Homeodomain-like_sf"/>
</dbReference>
<dbReference type="PANTHER" id="PTHR30055">
    <property type="entry name" value="HTH-TYPE TRANSCRIPTIONAL REGULATOR RUTR"/>
    <property type="match status" value="1"/>
</dbReference>
<dbReference type="SUPFAM" id="SSF48498">
    <property type="entry name" value="Tetracyclin repressor-like, C-terminal domain"/>
    <property type="match status" value="1"/>
</dbReference>
<evidence type="ECO:0000313" key="4">
    <source>
        <dbReference type="EMBL" id="TQL46558.1"/>
    </source>
</evidence>
<proteinExistence type="predicted"/>
<sequence>MPQENTHVELSGRHEVLDEVEPLSARKLANAALDSFFTAGYGGTTTRHISEQAGMSTGSLYSSFRSKEEILFLLARLGHESALRALREAAGQSPPAASRVRGMIYEFTIWHARNHRIARVSQYQLAALTPQHHAIIAGLRHEIEAVLQTEVEAGVAQGEFDIDDIKGFVLAALSLGIDVARWFSPEGRLTPEALATSYADLAMRMLRPTNH</sequence>
<comment type="caution">
    <text evidence="4">The sequence shown here is derived from an EMBL/GenBank/DDBJ whole genome shotgun (WGS) entry which is preliminary data.</text>
</comment>
<dbReference type="InterPro" id="IPR050109">
    <property type="entry name" value="HTH-type_TetR-like_transc_reg"/>
</dbReference>
<protein>
    <submittedName>
        <fullName evidence="4">TetR family transcriptional regulator</fullName>
    </submittedName>
</protein>
<dbReference type="EMBL" id="VFOM01000002">
    <property type="protein sequence ID" value="TQL46558.1"/>
    <property type="molecule type" value="Genomic_DNA"/>
</dbReference>
<feature type="DNA-binding region" description="H-T-H motif" evidence="2">
    <location>
        <begin position="45"/>
        <end position="64"/>
    </location>
</feature>
<keyword evidence="1 2" id="KW-0238">DNA-binding</keyword>
<dbReference type="Pfam" id="PF00440">
    <property type="entry name" value="TetR_N"/>
    <property type="match status" value="1"/>
</dbReference>
<dbReference type="RefSeq" id="WP_185740536.1">
    <property type="nucleotide sequence ID" value="NZ_VFOM01000002.1"/>
</dbReference>
<gene>
    <name evidence="4" type="ORF">FB562_2082</name>
</gene>
<dbReference type="PANTHER" id="PTHR30055:SF200">
    <property type="entry name" value="HTH-TYPE TRANSCRIPTIONAL REPRESSOR BDCR"/>
    <property type="match status" value="1"/>
</dbReference>
<evidence type="ECO:0000259" key="3">
    <source>
        <dbReference type="PROSITE" id="PS50977"/>
    </source>
</evidence>
<dbReference type="Proteomes" id="UP000317998">
    <property type="component" value="Unassembled WGS sequence"/>
</dbReference>
<dbReference type="InterPro" id="IPR001647">
    <property type="entry name" value="HTH_TetR"/>
</dbReference>
<accession>A0A542YEP3</accession>
<organism evidence="4 5">
    <name type="scientific">Homoserinimonas aerilata</name>
    <dbReference type="NCBI Taxonomy" id="1162970"/>
    <lineage>
        <taxon>Bacteria</taxon>
        <taxon>Bacillati</taxon>
        <taxon>Actinomycetota</taxon>
        <taxon>Actinomycetes</taxon>
        <taxon>Micrococcales</taxon>
        <taxon>Microbacteriaceae</taxon>
        <taxon>Homoserinimonas</taxon>
    </lineage>
</organism>
<dbReference type="GO" id="GO:0000976">
    <property type="term" value="F:transcription cis-regulatory region binding"/>
    <property type="evidence" value="ECO:0007669"/>
    <property type="project" value="TreeGrafter"/>
</dbReference>
<dbReference type="AlphaFoldDB" id="A0A542YEP3"/>
<feature type="domain" description="HTH tetR-type" evidence="3">
    <location>
        <begin position="22"/>
        <end position="82"/>
    </location>
</feature>
<dbReference type="Gene3D" id="1.10.357.10">
    <property type="entry name" value="Tetracycline Repressor, domain 2"/>
    <property type="match status" value="1"/>
</dbReference>
<reference evidence="4 5" key="1">
    <citation type="submission" date="2019-06" db="EMBL/GenBank/DDBJ databases">
        <title>Sequencing the genomes of 1000 actinobacteria strains.</title>
        <authorList>
            <person name="Klenk H.-P."/>
        </authorList>
    </citation>
    <scope>NUCLEOTIDE SEQUENCE [LARGE SCALE GENOMIC DNA]</scope>
    <source>
        <strain evidence="4 5">DSM 26477</strain>
    </source>
</reference>
<dbReference type="InterPro" id="IPR041490">
    <property type="entry name" value="KstR2_TetR_C"/>
</dbReference>
<dbReference type="InterPro" id="IPR036271">
    <property type="entry name" value="Tet_transcr_reg_TetR-rel_C_sf"/>
</dbReference>
<dbReference type="Pfam" id="PF17932">
    <property type="entry name" value="TetR_C_24"/>
    <property type="match status" value="1"/>
</dbReference>
<dbReference type="SUPFAM" id="SSF46689">
    <property type="entry name" value="Homeodomain-like"/>
    <property type="match status" value="1"/>
</dbReference>